<dbReference type="RefSeq" id="WP_240631306.1">
    <property type="nucleotide sequence ID" value="NZ_BJXM01000001.1"/>
</dbReference>
<dbReference type="GO" id="GO:0005886">
    <property type="term" value="C:plasma membrane"/>
    <property type="evidence" value="ECO:0007669"/>
    <property type="project" value="TreeGrafter"/>
</dbReference>
<dbReference type="InterPro" id="IPR014729">
    <property type="entry name" value="Rossmann-like_a/b/a_fold"/>
</dbReference>
<reference evidence="2 3" key="1">
    <citation type="submission" date="2018-08" db="EMBL/GenBank/DDBJ databases">
        <title>Meiothermus granaticius genome AF-68 sequencing project.</title>
        <authorList>
            <person name="Da Costa M.S."/>
            <person name="Albuquerque L."/>
            <person name="Raposo P."/>
            <person name="Froufe H.J.C."/>
            <person name="Barroso C.S."/>
            <person name="Egas C."/>
        </authorList>
    </citation>
    <scope>NUCLEOTIDE SEQUENCE [LARGE SCALE GENOMIC DNA]</scope>
    <source>
        <strain evidence="2 3">AF-68</strain>
    </source>
</reference>
<keyword evidence="3" id="KW-1185">Reference proteome</keyword>
<sequence>MRWLVAMFIFGALLLAFPGTVSRALEHLQPLALSQAKAQSGPLKAEWIVVLGAAQYNGHPSPILKNRLEAALRLYREGKARRIATTGGRSPGDAYSEGQVGCRYLMERGVPRSALYCESRSRNTWENLENLLSVVGKHPILIVTDEPHLPRALIFAERLGLQARGYPVQGQFKESYRQRETLLAFLAQLGLK</sequence>
<evidence type="ECO:0000313" key="2">
    <source>
        <dbReference type="EMBL" id="RIH92216.1"/>
    </source>
</evidence>
<gene>
    <name evidence="2" type="ORF">Mgrana_01885</name>
</gene>
<proteinExistence type="predicted"/>
<comment type="caution">
    <text evidence="2">The sequence shown here is derived from an EMBL/GenBank/DDBJ whole genome shotgun (WGS) entry which is preliminary data.</text>
</comment>
<dbReference type="InterPro" id="IPR003848">
    <property type="entry name" value="DUF218"/>
</dbReference>
<evidence type="ECO:0000259" key="1">
    <source>
        <dbReference type="Pfam" id="PF02698"/>
    </source>
</evidence>
<evidence type="ECO:0000313" key="3">
    <source>
        <dbReference type="Proteomes" id="UP000266178"/>
    </source>
</evidence>
<dbReference type="Proteomes" id="UP000266178">
    <property type="component" value="Unassembled WGS sequence"/>
</dbReference>
<dbReference type="EMBL" id="QWLB01000023">
    <property type="protein sequence ID" value="RIH92216.1"/>
    <property type="molecule type" value="Genomic_DNA"/>
</dbReference>
<organism evidence="2 3">
    <name type="scientific">Meiothermus granaticius NBRC 107808</name>
    <dbReference type="NCBI Taxonomy" id="1227551"/>
    <lineage>
        <taxon>Bacteria</taxon>
        <taxon>Thermotogati</taxon>
        <taxon>Deinococcota</taxon>
        <taxon>Deinococci</taxon>
        <taxon>Thermales</taxon>
        <taxon>Thermaceae</taxon>
        <taxon>Meiothermus</taxon>
    </lineage>
</organism>
<dbReference type="CDD" id="cd06259">
    <property type="entry name" value="YdcF-like"/>
    <property type="match status" value="1"/>
</dbReference>
<accession>A0A399F963</accession>
<name>A0A399F963_9DEIN</name>
<protein>
    <recommendedName>
        <fullName evidence="1">DUF218 domain-containing protein</fullName>
    </recommendedName>
</protein>
<dbReference type="InterPro" id="IPR051599">
    <property type="entry name" value="Cell_Envelope_Assoc"/>
</dbReference>
<dbReference type="Pfam" id="PF02698">
    <property type="entry name" value="DUF218"/>
    <property type="match status" value="1"/>
</dbReference>
<dbReference type="AlphaFoldDB" id="A0A399F963"/>
<dbReference type="Gene3D" id="3.40.50.620">
    <property type="entry name" value="HUPs"/>
    <property type="match status" value="1"/>
</dbReference>
<dbReference type="PANTHER" id="PTHR30336">
    <property type="entry name" value="INNER MEMBRANE PROTEIN, PROBABLE PERMEASE"/>
    <property type="match status" value="1"/>
</dbReference>
<dbReference type="PANTHER" id="PTHR30336:SF20">
    <property type="entry name" value="DUF218 DOMAIN-CONTAINING PROTEIN"/>
    <property type="match status" value="1"/>
</dbReference>
<feature type="domain" description="DUF218" evidence="1">
    <location>
        <begin position="47"/>
        <end position="171"/>
    </location>
</feature>